<dbReference type="Proteomes" id="UP000095283">
    <property type="component" value="Unplaced"/>
</dbReference>
<protein>
    <submittedName>
        <fullName evidence="3">Uncharacterized protein</fullName>
    </submittedName>
</protein>
<organism evidence="2 3">
    <name type="scientific">Heterorhabditis bacteriophora</name>
    <name type="common">Entomopathogenic nematode worm</name>
    <dbReference type="NCBI Taxonomy" id="37862"/>
    <lineage>
        <taxon>Eukaryota</taxon>
        <taxon>Metazoa</taxon>
        <taxon>Ecdysozoa</taxon>
        <taxon>Nematoda</taxon>
        <taxon>Chromadorea</taxon>
        <taxon>Rhabditida</taxon>
        <taxon>Rhabditina</taxon>
        <taxon>Rhabditomorpha</taxon>
        <taxon>Strongyloidea</taxon>
        <taxon>Heterorhabditidae</taxon>
        <taxon>Heterorhabditis</taxon>
    </lineage>
</organism>
<accession>A0A1I7XF15</accession>
<feature type="region of interest" description="Disordered" evidence="1">
    <location>
        <begin position="50"/>
        <end position="76"/>
    </location>
</feature>
<evidence type="ECO:0000256" key="1">
    <source>
        <dbReference type="SAM" id="MobiDB-lite"/>
    </source>
</evidence>
<dbReference type="WBParaSite" id="Hba_16056">
    <property type="protein sequence ID" value="Hba_16056"/>
    <property type="gene ID" value="Hba_16056"/>
</dbReference>
<keyword evidence="2" id="KW-1185">Reference proteome</keyword>
<evidence type="ECO:0000313" key="2">
    <source>
        <dbReference type="Proteomes" id="UP000095283"/>
    </source>
</evidence>
<dbReference type="AlphaFoldDB" id="A0A1I7XF15"/>
<name>A0A1I7XF15_HETBA</name>
<feature type="compositionally biased region" description="Acidic residues" evidence="1">
    <location>
        <begin position="53"/>
        <end position="63"/>
    </location>
</feature>
<proteinExistence type="predicted"/>
<sequence length="135" mass="15811">MENIHEKLEKRVHPEDIHVKRPTQNVPVILTNIGTLPNLTLWRTIEEQKRQAEEDDRWLEEQEDLTHGLPYPLEKTPSIEDQAKDIAEMRTPGNSTVLVHRVIAPREKQGMEPPQPFRVKRVSHAQNSYISTYYL</sequence>
<evidence type="ECO:0000313" key="3">
    <source>
        <dbReference type="WBParaSite" id="Hba_16056"/>
    </source>
</evidence>
<reference evidence="3" key="1">
    <citation type="submission" date="2016-11" db="UniProtKB">
        <authorList>
            <consortium name="WormBaseParasite"/>
        </authorList>
    </citation>
    <scope>IDENTIFICATION</scope>
</reference>